<gene>
    <name evidence="2" type="primary">FGENESH: predicted gene_15.7</name>
    <name evidence="2" type="ORF">BN2166_0067260</name>
</gene>
<evidence type="ECO:0000313" key="2">
    <source>
        <dbReference type="EMBL" id="CTR10865.1"/>
    </source>
</evidence>
<accession>A0A0K3CQX7</accession>
<dbReference type="EMBL" id="CWKI01000015">
    <property type="protein sequence ID" value="CTR10865.1"/>
    <property type="molecule type" value="Genomic_DNA"/>
</dbReference>
<proteinExistence type="predicted"/>
<dbReference type="PROSITE" id="PS50097">
    <property type="entry name" value="BTB"/>
    <property type="match status" value="1"/>
</dbReference>
<reference evidence="2 3" key="1">
    <citation type="submission" date="2015-07" db="EMBL/GenBank/DDBJ databases">
        <authorList>
            <person name="Cajimat M.N.B."/>
            <person name="Milazzo M.L."/>
            <person name="Fulhorst C.F."/>
        </authorList>
    </citation>
    <scope>NUCLEOTIDE SEQUENCE [LARGE SCALE GENOMIC DNA]</scope>
    <source>
        <strain evidence="2">Single colony</strain>
    </source>
</reference>
<evidence type="ECO:0000259" key="1">
    <source>
        <dbReference type="PROSITE" id="PS50097"/>
    </source>
</evidence>
<dbReference type="InterPro" id="IPR000210">
    <property type="entry name" value="BTB/POZ_dom"/>
</dbReference>
<dbReference type="InterPro" id="IPR011333">
    <property type="entry name" value="SKP1/BTB/POZ_sf"/>
</dbReference>
<evidence type="ECO:0000313" key="3">
    <source>
        <dbReference type="Proteomes" id="UP000199069"/>
    </source>
</evidence>
<keyword evidence="3" id="KW-1185">Reference proteome</keyword>
<dbReference type="AlphaFoldDB" id="A0A0K3CQX7"/>
<protein>
    <submittedName>
        <fullName evidence="2">FGENESH: predicted gene_15.7 protein</fullName>
    </submittedName>
</protein>
<name>A0A0K3CQX7_RHOTO</name>
<dbReference type="Proteomes" id="UP000199069">
    <property type="component" value="Unassembled WGS sequence"/>
</dbReference>
<dbReference type="Gene3D" id="3.30.710.10">
    <property type="entry name" value="Potassium Channel Kv1.1, Chain A"/>
    <property type="match status" value="1"/>
</dbReference>
<organism evidence="2 3">
    <name type="scientific">Rhodotorula toruloides</name>
    <name type="common">Yeast</name>
    <name type="synonym">Rhodosporidium toruloides</name>
    <dbReference type="NCBI Taxonomy" id="5286"/>
    <lineage>
        <taxon>Eukaryota</taxon>
        <taxon>Fungi</taxon>
        <taxon>Dikarya</taxon>
        <taxon>Basidiomycota</taxon>
        <taxon>Pucciniomycotina</taxon>
        <taxon>Microbotryomycetes</taxon>
        <taxon>Sporidiobolales</taxon>
        <taxon>Sporidiobolaceae</taxon>
        <taxon>Rhodotorula</taxon>
    </lineage>
</organism>
<dbReference type="SUPFAM" id="SSF49599">
    <property type="entry name" value="TRAF domain-like"/>
    <property type="match status" value="1"/>
</dbReference>
<feature type="domain" description="BTB" evidence="1">
    <location>
        <begin position="167"/>
        <end position="194"/>
    </location>
</feature>
<sequence length="434" mass="48980">MEEGTVEVLSKISVFRWDIAIRTLQTGIEKAQTDAAMQTLYSPCFEDDWYIQLQFYTSSAIPESNGYCGVFLRMMDELSPPPLVSFSAEFSLASDPQQFITNTEPKVRERLFTLDRPACGWRAVIPLSWLKTQDPKDTLQVTLEMTEGARVEPALVPQCFFDNFQRCDVAFTFANCGEPLLALKAVLTQRSPYFSSRTWSAQLTLRSTNRANVAVFAYEFSETSANYVVDLDAQIKRSKRCQGDPDELPEFETREAAALRKESRAAAQRLSSVLGWPLPSRIQASAAIVLEYKAEALKAKETVAAELDVLLGEVPRSKKWYRVQVEGCSWLTFSAFIWWLYYSEVRFAPSRAAVLGALDLNPDVDVENNMPPHWEVLALDRAGPPYACDPHALYRLADRYLEVRLREIVKKHTLSTLTPTTLRLSVACQAIPAD</sequence>